<evidence type="ECO:0000313" key="2">
    <source>
        <dbReference type="Proteomes" id="UP000054359"/>
    </source>
</evidence>
<dbReference type="Proteomes" id="UP000054359">
    <property type="component" value="Unassembled WGS sequence"/>
</dbReference>
<name>A0A087TMP2_STEMI</name>
<gene>
    <name evidence="1" type="ORF">X975_04426</name>
</gene>
<keyword evidence="2" id="KW-1185">Reference proteome</keyword>
<reference evidence="1 2" key="1">
    <citation type="submission" date="2013-11" db="EMBL/GenBank/DDBJ databases">
        <title>Genome sequencing of Stegodyphus mimosarum.</title>
        <authorList>
            <person name="Bechsgaard J."/>
        </authorList>
    </citation>
    <scope>NUCLEOTIDE SEQUENCE [LARGE SCALE GENOMIC DNA]</scope>
</reference>
<protein>
    <submittedName>
        <fullName evidence="1">Uncharacterized protein</fullName>
    </submittedName>
</protein>
<feature type="non-terminal residue" evidence="1">
    <location>
        <position position="92"/>
    </location>
</feature>
<sequence length="92" mass="11080">MLHELISVIFQHIYNFCKAALECNWKLNAHTNVYETSAFTEMTTAFQIYKKYQTVFYKRILKETLTKKYGRYWDKEYLEFLEAIVETSRSGT</sequence>
<proteinExistence type="predicted"/>
<dbReference type="AlphaFoldDB" id="A0A087TMP2"/>
<organism evidence="1 2">
    <name type="scientific">Stegodyphus mimosarum</name>
    <name type="common">African social velvet spider</name>
    <dbReference type="NCBI Taxonomy" id="407821"/>
    <lineage>
        <taxon>Eukaryota</taxon>
        <taxon>Metazoa</taxon>
        <taxon>Ecdysozoa</taxon>
        <taxon>Arthropoda</taxon>
        <taxon>Chelicerata</taxon>
        <taxon>Arachnida</taxon>
        <taxon>Araneae</taxon>
        <taxon>Araneomorphae</taxon>
        <taxon>Entelegynae</taxon>
        <taxon>Eresoidea</taxon>
        <taxon>Eresidae</taxon>
        <taxon>Stegodyphus</taxon>
    </lineage>
</organism>
<dbReference type="EMBL" id="KK115930">
    <property type="protein sequence ID" value="KFM66381.1"/>
    <property type="molecule type" value="Genomic_DNA"/>
</dbReference>
<evidence type="ECO:0000313" key="1">
    <source>
        <dbReference type="EMBL" id="KFM66381.1"/>
    </source>
</evidence>
<accession>A0A087TMP2</accession>